<protein>
    <recommendedName>
        <fullName evidence="5">Major facilitator superfamily (MFS) profile domain-containing protein</fullName>
    </recommendedName>
</protein>
<feature type="transmembrane region" description="Helical" evidence="2">
    <location>
        <begin position="71"/>
        <end position="91"/>
    </location>
</feature>
<keyword evidence="4" id="KW-1185">Reference proteome</keyword>
<dbReference type="OrthoDB" id="5985622at2759"/>
<evidence type="ECO:0008006" key="5">
    <source>
        <dbReference type="Google" id="ProtNLM"/>
    </source>
</evidence>
<feature type="transmembrane region" description="Helical" evidence="2">
    <location>
        <begin position="132"/>
        <end position="151"/>
    </location>
</feature>
<dbReference type="SUPFAM" id="SSF103473">
    <property type="entry name" value="MFS general substrate transporter"/>
    <property type="match status" value="1"/>
</dbReference>
<dbReference type="AlphaFoldDB" id="A0A4D9CVN9"/>
<proteinExistence type="predicted"/>
<comment type="caution">
    <text evidence="3">The sequence shown here is derived from an EMBL/GenBank/DDBJ whole genome shotgun (WGS) entry which is preliminary data.</text>
</comment>
<sequence length="211" mass="23151">MPSFPDTKGNAEGGEKEEEEEEEEREEEKEGELRKVTEIEADHWPDAGSHRSYMVGPVLGAGLYTLGGFRLPFLVLGLCPLFACMILPPLLREGLRRSRSLYALRSSRPRPSSALPPSLPPSLPPPLKGFRLASFFFGLVLGSYALLLLLLKVSGVMPWTHHRARKVGWRWTMDLEGQGGRERGRGVGGECLGGREGGEEDEERGLKGGAA</sequence>
<evidence type="ECO:0000313" key="3">
    <source>
        <dbReference type="EMBL" id="TFJ83260.1"/>
    </source>
</evidence>
<feature type="compositionally biased region" description="Basic and acidic residues" evidence="1">
    <location>
        <begin position="31"/>
        <end position="41"/>
    </location>
</feature>
<dbReference type="InterPro" id="IPR036259">
    <property type="entry name" value="MFS_trans_sf"/>
</dbReference>
<evidence type="ECO:0000256" key="1">
    <source>
        <dbReference type="SAM" id="MobiDB-lite"/>
    </source>
</evidence>
<evidence type="ECO:0000313" key="4">
    <source>
        <dbReference type="Proteomes" id="UP000355283"/>
    </source>
</evidence>
<keyword evidence="2" id="KW-1133">Transmembrane helix</keyword>
<feature type="region of interest" description="Disordered" evidence="1">
    <location>
        <begin position="180"/>
        <end position="211"/>
    </location>
</feature>
<feature type="compositionally biased region" description="Acidic residues" evidence="1">
    <location>
        <begin position="15"/>
        <end position="30"/>
    </location>
</feature>
<organism evidence="3 4">
    <name type="scientific">Nannochloropsis salina CCMP1776</name>
    <dbReference type="NCBI Taxonomy" id="1027361"/>
    <lineage>
        <taxon>Eukaryota</taxon>
        <taxon>Sar</taxon>
        <taxon>Stramenopiles</taxon>
        <taxon>Ochrophyta</taxon>
        <taxon>Eustigmatophyceae</taxon>
        <taxon>Eustigmatales</taxon>
        <taxon>Monodopsidaceae</taxon>
        <taxon>Microchloropsis</taxon>
        <taxon>Microchloropsis salina</taxon>
    </lineage>
</organism>
<feature type="compositionally biased region" description="Gly residues" evidence="1">
    <location>
        <begin position="186"/>
        <end position="195"/>
    </location>
</feature>
<dbReference type="Proteomes" id="UP000355283">
    <property type="component" value="Unassembled WGS sequence"/>
</dbReference>
<keyword evidence="2" id="KW-0812">Transmembrane</keyword>
<feature type="region of interest" description="Disordered" evidence="1">
    <location>
        <begin position="1"/>
        <end position="41"/>
    </location>
</feature>
<keyword evidence="2" id="KW-0472">Membrane</keyword>
<accession>A0A4D9CVN9</accession>
<reference evidence="3 4" key="1">
    <citation type="submission" date="2019-01" db="EMBL/GenBank/DDBJ databases">
        <title>Nuclear Genome Assembly of the Microalgal Biofuel strain Nannochloropsis salina CCMP1776.</title>
        <authorList>
            <person name="Hovde B."/>
        </authorList>
    </citation>
    <scope>NUCLEOTIDE SEQUENCE [LARGE SCALE GENOMIC DNA]</scope>
    <source>
        <strain evidence="3 4">CCMP1776</strain>
    </source>
</reference>
<name>A0A4D9CVN9_9STRA</name>
<evidence type="ECO:0000256" key="2">
    <source>
        <dbReference type="SAM" id="Phobius"/>
    </source>
</evidence>
<dbReference type="EMBL" id="SDOX01000049">
    <property type="protein sequence ID" value="TFJ83260.1"/>
    <property type="molecule type" value="Genomic_DNA"/>
</dbReference>
<gene>
    <name evidence="3" type="ORF">NSK_005422</name>
</gene>